<feature type="domain" description="C2H2-type" evidence="7">
    <location>
        <begin position="350"/>
        <end position="377"/>
    </location>
</feature>
<evidence type="ECO:0000256" key="2">
    <source>
        <dbReference type="ARBA" id="ARBA00022737"/>
    </source>
</evidence>
<feature type="domain" description="C2H2-type" evidence="7">
    <location>
        <begin position="406"/>
        <end position="433"/>
    </location>
</feature>
<dbReference type="InterPro" id="IPR012934">
    <property type="entry name" value="Znf_AD"/>
</dbReference>
<dbReference type="GO" id="GO:0048598">
    <property type="term" value="P:embryonic morphogenesis"/>
    <property type="evidence" value="ECO:0007669"/>
    <property type="project" value="UniProtKB-ARBA"/>
</dbReference>
<dbReference type="Pfam" id="PF13912">
    <property type="entry name" value="zf-C2H2_6"/>
    <property type="match status" value="2"/>
</dbReference>
<keyword evidence="2" id="KW-0677">Repeat</keyword>
<dbReference type="InterPro" id="IPR050758">
    <property type="entry name" value="Znf_C2H2-type"/>
</dbReference>
<feature type="domain" description="C2H2-type" evidence="7">
    <location>
        <begin position="287"/>
        <end position="314"/>
    </location>
</feature>
<evidence type="ECO:0000256" key="3">
    <source>
        <dbReference type="ARBA" id="ARBA00022771"/>
    </source>
</evidence>
<evidence type="ECO:0000256" key="1">
    <source>
        <dbReference type="ARBA" id="ARBA00022723"/>
    </source>
</evidence>
<keyword evidence="10" id="KW-1185">Reference proteome</keyword>
<evidence type="ECO:0000259" key="8">
    <source>
        <dbReference type="PROSITE" id="PS51915"/>
    </source>
</evidence>
<dbReference type="Gene3D" id="3.40.1800.20">
    <property type="match status" value="1"/>
</dbReference>
<accession>A0A0T6BHR2</accession>
<feature type="domain" description="ZAD" evidence="8">
    <location>
        <begin position="4"/>
        <end position="79"/>
    </location>
</feature>
<evidence type="ECO:0000256" key="5">
    <source>
        <dbReference type="PROSITE-ProRule" id="PRU00042"/>
    </source>
</evidence>
<dbReference type="SUPFAM" id="SSF57667">
    <property type="entry name" value="beta-beta-alpha zinc fingers"/>
    <property type="match status" value="5"/>
</dbReference>
<dbReference type="PROSITE" id="PS50157">
    <property type="entry name" value="ZINC_FINGER_C2H2_2"/>
    <property type="match status" value="9"/>
</dbReference>
<comment type="caution">
    <text evidence="9">The sequence shown here is derived from an EMBL/GenBank/DDBJ whole genome shotgun (WGS) entry which is preliminary data.</text>
</comment>
<name>A0A0T6BHR2_9SCAR</name>
<gene>
    <name evidence="9" type="ORF">AMK59_1434</name>
</gene>
<evidence type="ECO:0000313" key="10">
    <source>
        <dbReference type="Proteomes" id="UP000051574"/>
    </source>
</evidence>
<dbReference type="GO" id="GO:0008270">
    <property type="term" value="F:zinc ion binding"/>
    <property type="evidence" value="ECO:0007669"/>
    <property type="project" value="UniProtKB-UniRule"/>
</dbReference>
<feature type="binding site" evidence="6">
    <location>
        <position position="55"/>
    </location>
    <ligand>
        <name>Zn(2+)</name>
        <dbReference type="ChEBI" id="CHEBI:29105"/>
    </ligand>
</feature>
<dbReference type="AlphaFoldDB" id="A0A0T6BHR2"/>
<dbReference type="PANTHER" id="PTHR23234:SF10">
    <property type="entry name" value="RIKEN CDNA 6720489N17 GENE-RELATED"/>
    <property type="match status" value="1"/>
</dbReference>
<feature type="non-terminal residue" evidence="9">
    <location>
        <position position="496"/>
    </location>
</feature>
<dbReference type="SUPFAM" id="SSF57716">
    <property type="entry name" value="Glucocorticoid receptor-like (DNA-binding domain)"/>
    <property type="match status" value="1"/>
</dbReference>
<evidence type="ECO:0000256" key="6">
    <source>
        <dbReference type="PROSITE-ProRule" id="PRU01263"/>
    </source>
</evidence>
<feature type="binding site" evidence="6">
    <location>
        <position position="52"/>
    </location>
    <ligand>
        <name>Zn(2+)</name>
        <dbReference type="ChEBI" id="CHEBI:29105"/>
    </ligand>
</feature>
<evidence type="ECO:0000256" key="4">
    <source>
        <dbReference type="ARBA" id="ARBA00022833"/>
    </source>
</evidence>
<feature type="binding site" evidence="6">
    <location>
        <position position="6"/>
    </location>
    <ligand>
        <name>Zn(2+)</name>
        <dbReference type="ChEBI" id="CHEBI:29105"/>
    </ligand>
</feature>
<dbReference type="PROSITE" id="PS51915">
    <property type="entry name" value="ZAD"/>
    <property type="match status" value="1"/>
</dbReference>
<dbReference type="SMART" id="SM00355">
    <property type="entry name" value="ZnF_C2H2"/>
    <property type="match status" value="9"/>
</dbReference>
<protein>
    <submittedName>
        <fullName evidence="9">Zinc-finger associated domain containing protein</fullName>
    </submittedName>
</protein>
<reference evidence="9 10" key="1">
    <citation type="submission" date="2015-09" db="EMBL/GenBank/DDBJ databases">
        <title>Draft genome of the scarab beetle Oryctes borbonicus.</title>
        <authorList>
            <person name="Meyer J.M."/>
            <person name="Markov G.V."/>
            <person name="Baskaran P."/>
            <person name="Herrmann M."/>
            <person name="Sommer R.J."/>
            <person name="Roedelsperger C."/>
        </authorList>
    </citation>
    <scope>NUCLEOTIDE SEQUENCE [LARGE SCALE GENOMIC DNA]</scope>
    <source>
        <strain evidence="9">OB123</strain>
        <tissue evidence="9">Whole animal</tissue>
    </source>
</reference>
<feature type="domain" description="C2H2-type" evidence="7">
    <location>
        <begin position="259"/>
        <end position="286"/>
    </location>
</feature>
<proteinExistence type="predicted"/>
<feature type="domain" description="C2H2-type" evidence="7">
    <location>
        <begin position="234"/>
        <end position="261"/>
    </location>
</feature>
<dbReference type="Gene3D" id="3.30.160.60">
    <property type="entry name" value="Classic Zinc Finger"/>
    <property type="match status" value="6"/>
</dbReference>
<dbReference type="InterPro" id="IPR013087">
    <property type="entry name" value="Znf_C2H2_type"/>
</dbReference>
<dbReference type="PROSITE" id="PS00028">
    <property type="entry name" value="ZINC_FINGER_C2H2_1"/>
    <property type="match status" value="7"/>
</dbReference>
<dbReference type="SMART" id="SM00868">
    <property type="entry name" value="zf-AD"/>
    <property type="match status" value="1"/>
</dbReference>
<feature type="domain" description="C2H2-type" evidence="7">
    <location>
        <begin position="434"/>
        <end position="461"/>
    </location>
</feature>
<dbReference type="Pfam" id="PF07776">
    <property type="entry name" value="zf-AD"/>
    <property type="match status" value="1"/>
</dbReference>
<dbReference type="Pfam" id="PF13894">
    <property type="entry name" value="zf-C2H2_4"/>
    <property type="match status" value="1"/>
</dbReference>
<feature type="domain" description="C2H2-type" evidence="7">
    <location>
        <begin position="321"/>
        <end position="349"/>
    </location>
</feature>
<feature type="domain" description="C2H2-type" evidence="7">
    <location>
        <begin position="378"/>
        <end position="405"/>
    </location>
</feature>
<dbReference type="Proteomes" id="UP000051574">
    <property type="component" value="Unassembled WGS sequence"/>
</dbReference>
<dbReference type="InterPro" id="IPR036236">
    <property type="entry name" value="Znf_C2H2_sf"/>
</dbReference>
<dbReference type="GO" id="GO:0005634">
    <property type="term" value="C:nucleus"/>
    <property type="evidence" value="ECO:0007669"/>
    <property type="project" value="InterPro"/>
</dbReference>
<sequence>MDYHTCRTCLANGGDLNNLFNHIINGNTLSQMLADCVQVKVIEDGVLPHHICNECTQKLISAWAFKELAMNSEQELRDYIGRGGEITMLIKEEHCEDTYENIGPLNALNQDEMIQVSDCIQPEHNAVPLYNVNHGSSLSVIKNKHTDDFTDAQKGQIEQAVDKLTQCSSGTTLTNAIFAKIVTSNEKPEIKLADMSHCKEESILMKSKQVENSNQCSNNSTLVKDSSSKSKPKVHCKKCNKIFSHYYYSKVHVHAHTGFKCNTCGKTFTNNYQLMNHKTTDHKTQPHICYICGQTFKTYLILRTHRTTHKYDSATRDVQKRECIICKKVFKTQYTLYYHHKTVHVEKKAHTCTTCNEEFLEKKDFTRHILKHKEEWIFMCEVCGKSCPTHGNLKLHTTTNNTEKIIPCPTCGKRFSSDTKLRRHLVWHTEEKAFTCDYCDKAFKTSFAKKRHILIHTGERPYSCKICDKKFADTAVLSRHMLTHTGETPFSCDKCA</sequence>
<dbReference type="FunFam" id="3.30.160.60:FF:000624">
    <property type="entry name" value="zinc finger protein 697"/>
    <property type="match status" value="1"/>
</dbReference>
<feature type="domain" description="C2H2-type" evidence="7">
    <location>
        <begin position="462"/>
        <end position="489"/>
    </location>
</feature>
<dbReference type="Pfam" id="PF00096">
    <property type="entry name" value="zf-C2H2"/>
    <property type="match status" value="4"/>
</dbReference>
<dbReference type="PANTHER" id="PTHR23234">
    <property type="entry name" value="ZNF44 PROTEIN"/>
    <property type="match status" value="1"/>
</dbReference>
<keyword evidence="1 6" id="KW-0479">Metal-binding</keyword>
<dbReference type="OrthoDB" id="6077919at2759"/>
<evidence type="ECO:0000259" key="7">
    <source>
        <dbReference type="PROSITE" id="PS50157"/>
    </source>
</evidence>
<dbReference type="FunFam" id="3.30.160.60:FF:000100">
    <property type="entry name" value="Zinc finger 45-like"/>
    <property type="match status" value="1"/>
</dbReference>
<evidence type="ECO:0000313" key="9">
    <source>
        <dbReference type="EMBL" id="KRT86782.1"/>
    </source>
</evidence>
<organism evidence="9 10">
    <name type="scientific">Oryctes borbonicus</name>
    <dbReference type="NCBI Taxonomy" id="1629725"/>
    <lineage>
        <taxon>Eukaryota</taxon>
        <taxon>Metazoa</taxon>
        <taxon>Ecdysozoa</taxon>
        <taxon>Arthropoda</taxon>
        <taxon>Hexapoda</taxon>
        <taxon>Insecta</taxon>
        <taxon>Pterygota</taxon>
        <taxon>Neoptera</taxon>
        <taxon>Endopterygota</taxon>
        <taxon>Coleoptera</taxon>
        <taxon>Polyphaga</taxon>
        <taxon>Scarabaeiformia</taxon>
        <taxon>Scarabaeidae</taxon>
        <taxon>Dynastinae</taxon>
        <taxon>Oryctes</taxon>
    </lineage>
</organism>
<dbReference type="EMBL" id="LJIG01000158">
    <property type="protein sequence ID" value="KRT86782.1"/>
    <property type="molecule type" value="Genomic_DNA"/>
</dbReference>
<keyword evidence="4 6" id="KW-0862">Zinc</keyword>
<feature type="binding site" evidence="6">
    <location>
        <position position="9"/>
    </location>
    <ligand>
        <name>Zn(2+)</name>
        <dbReference type="ChEBI" id="CHEBI:29105"/>
    </ligand>
</feature>
<keyword evidence="3 5" id="KW-0863">Zinc-finger</keyword>